<evidence type="ECO:0000256" key="4">
    <source>
        <dbReference type="ARBA" id="ARBA00022840"/>
    </source>
</evidence>
<dbReference type="Proteomes" id="UP000184603">
    <property type="component" value="Unassembled WGS sequence"/>
</dbReference>
<reference evidence="6 7" key="1">
    <citation type="submission" date="2016-12" db="EMBL/GenBank/DDBJ databases">
        <authorList>
            <person name="Song W.-J."/>
            <person name="Kurnit D.M."/>
        </authorList>
    </citation>
    <scope>NUCLEOTIDE SEQUENCE [LARGE SCALE GENOMIC DNA]</scope>
    <source>
        <strain evidence="6 7">DSM 18488</strain>
    </source>
</reference>
<evidence type="ECO:0000313" key="6">
    <source>
        <dbReference type="EMBL" id="SHO53703.1"/>
    </source>
</evidence>
<keyword evidence="4 6" id="KW-0067">ATP-binding</keyword>
<evidence type="ECO:0000256" key="3">
    <source>
        <dbReference type="ARBA" id="ARBA00022741"/>
    </source>
</evidence>
<protein>
    <submittedName>
        <fullName evidence="6">Iron complex transport system ATP-binding protein</fullName>
    </submittedName>
</protein>
<dbReference type="CDD" id="cd03214">
    <property type="entry name" value="ABC_Iron-Siderophores_B12_Hemin"/>
    <property type="match status" value="1"/>
</dbReference>
<dbReference type="OrthoDB" id="9809450at2"/>
<dbReference type="InterPro" id="IPR003439">
    <property type="entry name" value="ABC_transporter-like_ATP-bd"/>
</dbReference>
<dbReference type="RefSeq" id="WP_073617226.1">
    <property type="nucleotide sequence ID" value="NZ_FRFE01000069.1"/>
</dbReference>
<dbReference type="InterPro" id="IPR027417">
    <property type="entry name" value="P-loop_NTPase"/>
</dbReference>
<evidence type="ECO:0000313" key="7">
    <source>
        <dbReference type="Proteomes" id="UP000184603"/>
    </source>
</evidence>
<dbReference type="EMBL" id="FRFE01000069">
    <property type="protein sequence ID" value="SHO53703.1"/>
    <property type="molecule type" value="Genomic_DNA"/>
</dbReference>
<dbReference type="InterPro" id="IPR003593">
    <property type="entry name" value="AAA+_ATPase"/>
</dbReference>
<dbReference type="SMART" id="SM00382">
    <property type="entry name" value="AAA"/>
    <property type="match status" value="1"/>
</dbReference>
<dbReference type="InterPro" id="IPR017871">
    <property type="entry name" value="ABC_transporter-like_CS"/>
</dbReference>
<dbReference type="Gene3D" id="3.40.50.300">
    <property type="entry name" value="P-loop containing nucleotide triphosphate hydrolases"/>
    <property type="match status" value="1"/>
</dbReference>
<keyword evidence="7" id="KW-1185">Reference proteome</keyword>
<sequence>MIVETCHLHFAYKEYAILEEIDFQVRPGELLAILGPNGVGKTTLLKCLNGMHRASAGAVMVEGVDVLRMRPIDIATRIGYVAQKSETARLTVFDAVLMGRKPHIRWRTSDHDLETVEAAIRHLHLEDKSLRFIDQLSGGELQKVCIARALVQEPKLLLLDEPTSALDLKNQIDIMRLLRRVVDEHGLGAVMTMHDLNKAMRYADSVLMLKDGKVFSHLETGRVTAAMIESVYGLAVEIHNINGHPLVVPQESGQNVHCC</sequence>
<proteinExistence type="inferred from homology"/>
<dbReference type="PROSITE" id="PS00211">
    <property type="entry name" value="ABC_TRANSPORTER_1"/>
    <property type="match status" value="1"/>
</dbReference>
<accession>A0A1M7YM33</accession>
<dbReference type="PANTHER" id="PTHR42734">
    <property type="entry name" value="METAL TRANSPORT SYSTEM ATP-BINDING PROTEIN TM_0124-RELATED"/>
    <property type="match status" value="1"/>
</dbReference>
<dbReference type="PROSITE" id="PS50893">
    <property type="entry name" value="ABC_TRANSPORTER_2"/>
    <property type="match status" value="1"/>
</dbReference>
<dbReference type="FunFam" id="3.40.50.300:FF:000134">
    <property type="entry name" value="Iron-enterobactin ABC transporter ATP-binding protein"/>
    <property type="match status" value="1"/>
</dbReference>
<dbReference type="PANTHER" id="PTHR42734:SF6">
    <property type="entry name" value="MOLYBDATE IMPORT ATP-BINDING PROTEIN MOLC"/>
    <property type="match status" value="1"/>
</dbReference>
<dbReference type="STRING" id="1121416.SAMN02745220_05263"/>
<feature type="domain" description="ABC transporter" evidence="5">
    <location>
        <begin position="3"/>
        <end position="236"/>
    </location>
</feature>
<organism evidence="6 7">
    <name type="scientific">Desulfopila aestuarii DSM 18488</name>
    <dbReference type="NCBI Taxonomy" id="1121416"/>
    <lineage>
        <taxon>Bacteria</taxon>
        <taxon>Pseudomonadati</taxon>
        <taxon>Thermodesulfobacteriota</taxon>
        <taxon>Desulfobulbia</taxon>
        <taxon>Desulfobulbales</taxon>
        <taxon>Desulfocapsaceae</taxon>
        <taxon>Desulfopila</taxon>
    </lineage>
</organism>
<dbReference type="GO" id="GO:0016887">
    <property type="term" value="F:ATP hydrolysis activity"/>
    <property type="evidence" value="ECO:0007669"/>
    <property type="project" value="InterPro"/>
</dbReference>
<dbReference type="SUPFAM" id="SSF52540">
    <property type="entry name" value="P-loop containing nucleoside triphosphate hydrolases"/>
    <property type="match status" value="1"/>
</dbReference>
<dbReference type="InterPro" id="IPR050153">
    <property type="entry name" value="Metal_Ion_Import_ABC"/>
</dbReference>
<comment type="similarity">
    <text evidence="1">Belongs to the ABC transporter superfamily.</text>
</comment>
<keyword evidence="2" id="KW-0813">Transport</keyword>
<evidence type="ECO:0000256" key="2">
    <source>
        <dbReference type="ARBA" id="ARBA00022448"/>
    </source>
</evidence>
<dbReference type="GO" id="GO:0005524">
    <property type="term" value="F:ATP binding"/>
    <property type="evidence" value="ECO:0007669"/>
    <property type="project" value="UniProtKB-KW"/>
</dbReference>
<gene>
    <name evidence="6" type="ORF">SAMN02745220_05263</name>
</gene>
<keyword evidence="3" id="KW-0547">Nucleotide-binding</keyword>
<dbReference type="AlphaFoldDB" id="A0A1M7YM33"/>
<dbReference type="Pfam" id="PF00005">
    <property type="entry name" value="ABC_tran"/>
    <property type="match status" value="1"/>
</dbReference>
<evidence type="ECO:0000256" key="1">
    <source>
        <dbReference type="ARBA" id="ARBA00005417"/>
    </source>
</evidence>
<evidence type="ECO:0000259" key="5">
    <source>
        <dbReference type="PROSITE" id="PS50893"/>
    </source>
</evidence>
<name>A0A1M7YM33_9BACT</name>